<evidence type="ECO:0000256" key="1">
    <source>
        <dbReference type="ARBA" id="ARBA00007689"/>
    </source>
</evidence>
<dbReference type="SUPFAM" id="SSF54909">
    <property type="entry name" value="Dimeric alpha+beta barrel"/>
    <property type="match status" value="1"/>
</dbReference>
<protein>
    <submittedName>
        <fullName evidence="3">YciI family protein</fullName>
    </submittedName>
</protein>
<proteinExistence type="inferred from homology"/>
<organism evidence="3 4">
    <name type="scientific">Kitasatospora nipponensis</name>
    <dbReference type="NCBI Taxonomy" id="258049"/>
    <lineage>
        <taxon>Bacteria</taxon>
        <taxon>Bacillati</taxon>
        <taxon>Actinomycetota</taxon>
        <taxon>Actinomycetes</taxon>
        <taxon>Kitasatosporales</taxon>
        <taxon>Streptomycetaceae</taxon>
        <taxon>Kitasatospora</taxon>
    </lineage>
</organism>
<dbReference type="PANTHER" id="PTHR35174:SF3">
    <property type="entry name" value="BLL7171 PROTEIN"/>
    <property type="match status" value="1"/>
</dbReference>
<sequence>MKYMLLIIGTQDAEPTTPEADQSLMQAFMAYTKEVYDAGVMVHSNALDSFETATSVRVGASGERVVTDGPFAETREYLGGYYVLDLPDLDAAIDWAARCPGARAGRVEVRPIQDFDLS</sequence>
<dbReference type="EMBL" id="BAAALF010000024">
    <property type="protein sequence ID" value="GAA1229528.1"/>
    <property type="molecule type" value="Genomic_DNA"/>
</dbReference>
<name>A0ABP4GTL7_9ACTN</name>
<accession>A0ABP4GTL7</accession>
<evidence type="ECO:0000313" key="3">
    <source>
        <dbReference type="EMBL" id="GAA1229528.1"/>
    </source>
</evidence>
<dbReference type="Proteomes" id="UP001500037">
    <property type="component" value="Unassembled WGS sequence"/>
</dbReference>
<feature type="domain" description="YCII-related" evidence="2">
    <location>
        <begin position="1"/>
        <end position="115"/>
    </location>
</feature>
<dbReference type="Pfam" id="PF03795">
    <property type="entry name" value="YCII"/>
    <property type="match status" value="1"/>
</dbReference>
<evidence type="ECO:0000313" key="4">
    <source>
        <dbReference type="Proteomes" id="UP001500037"/>
    </source>
</evidence>
<comment type="similarity">
    <text evidence="1">Belongs to the YciI family.</text>
</comment>
<dbReference type="InterPro" id="IPR005545">
    <property type="entry name" value="YCII"/>
</dbReference>
<gene>
    <name evidence="3" type="ORF">GCM10009665_19960</name>
</gene>
<keyword evidence="4" id="KW-1185">Reference proteome</keyword>
<evidence type="ECO:0000259" key="2">
    <source>
        <dbReference type="Pfam" id="PF03795"/>
    </source>
</evidence>
<reference evidence="4" key="1">
    <citation type="journal article" date="2019" name="Int. J. Syst. Evol. Microbiol.">
        <title>The Global Catalogue of Microorganisms (GCM) 10K type strain sequencing project: providing services to taxonomists for standard genome sequencing and annotation.</title>
        <authorList>
            <consortium name="The Broad Institute Genomics Platform"/>
            <consortium name="The Broad Institute Genome Sequencing Center for Infectious Disease"/>
            <person name="Wu L."/>
            <person name="Ma J."/>
        </authorList>
    </citation>
    <scope>NUCLEOTIDE SEQUENCE [LARGE SCALE GENOMIC DNA]</scope>
    <source>
        <strain evidence="4">JCM 13004</strain>
    </source>
</reference>
<dbReference type="InterPro" id="IPR011008">
    <property type="entry name" value="Dimeric_a/b-barrel"/>
</dbReference>
<dbReference type="PANTHER" id="PTHR35174">
    <property type="entry name" value="BLL7171 PROTEIN-RELATED"/>
    <property type="match status" value="1"/>
</dbReference>
<comment type="caution">
    <text evidence="3">The sequence shown here is derived from an EMBL/GenBank/DDBJ whole genome shotgun (WGS) entry which is preliminary data.</text>
</comment>
<dbReference type="Gene3D" id="3.30.70.1060">
    <property type="entry name" value="Dimeric alpha+beta barrel"/>
    <property type="match status" value="1"/>
</dbReference>